<evidence type="ECO:0000259" key="3">
    <source>
        <dbReference type="PROSITE" id="PS51767"/>
    </source>
</evidence>
<dbReference type="InterPro" id="IPR032861">
    <property type="entry name" value="TAXi_N"/>
</dbReference>
<evidence type="ECO:0000313" key="5">
    <source>
        <dbReference type="Proteomes" id="UP000631114"/>
    </source>
</evidence>
<proteinExistence type="inferred from homology"/>
<dbReference type="InterPro" id="IPR021109">
    <property type="entry name" value="Peptidase_aspartic_dom_sf"/>
</dbReference>
<dbReference type="InterPro" id="IPR041677">
    <property type="entry name" value="DNA2/NAM7_AAA_11"/>
</dbReference>
<accession>A0A835LJ41</accession>
<dbReference type="PANTHER" id="PTHR13683">
    <property type="entry name" value="ASPARTYL PROTEASES"/>
    <property type="match status" value="1"/>
</dbReference>
<organism evidence="4 5">
    <name type="scientific">Coptis chinensis</name>
    <dbReference type="NCBI Taxonomy" id="261450"/>
    <lineage>
        <taxon>Eukaryota</taxon>
        <taxon>Viridiplantae</taxon>
        <taxon>Streptophyta</taxon>
        <taxon>Embryophyta</taxon>
        <taxon>Tracheophyta</taxon>
        <taxon>Spermatophyta</taxon>
        <taxon>Magnoliopsida</taxon>
        <taxon>Ranunculales</taxon>
        <taxon>Ranunculaceae</taxon>
        <taxon>Coptidoideae</taxon>
        <taxon>Coptis</taxon>
    </lineage>
</organism>
<dbReference type="Gene3D" id="2.40.70.10">
    <property type="entry name" value="Acid Proteases"/>
    <property type="match status" value="2"/>
</dbReference>
<name>A0A835LJ41_9MAGN</name>
<feature type="domain" description="Peptidase A1" evidence="3">
    <location>
        <begin position="1"/>
        <end position="279"/>
    </location>
</feature>
<evidence type="ECO:0000256" key="2">
    <source>
        <dbReference type="SAM" id="MobiDB-lite"/>
    </source>
</evidence>
<sequence>MFFSQVQLNFYDPRDSASSSVISCSDGICHSNEAHCSFEKSKCIYSFNFYDGSTVSGYFVSDLMGCSVKKSGIVYPNFDGIFGFGQHELSIISQLSSRGLVPNVFSHCLNGMDNNGGGILVLGEIVDPQIVYSPLVNSQHHYNLILERIAVNGQTVAIDTTVFRTSEGRGTFVDSGTTLAYLVEEAYEPFVSAVSYCDTLACSFTILYNSFPPVTLTFAGGASMVLKPEHYGVPCYNRAFKSSFNDSQLQAISIVIGAYGLRRDFDLSLIQGPRGTGKTRTILAIVNRLLALPSQWKNDIDNQQYCSMTPRNTSFTNSRSQINQSATIVRAWQDAAVARQLNDLRGDNSIILRSNLEKLVDSIRFYEAKCGNLRDGNPNSKSLSEDGASNEDDVEEISEAAVGAELK</sequence>
<dbReference type="Pfam" id="PF14543">
    <property type="entry name" value="TAXi_N"/>
    <property type="match status" value="1"/>
</dbReference>
<dbReference type="AlphaFoldDB" id="A0A835LJ41"/>
<dbReference type="InterPro" id="IPR001461">
    <property type="entry name" value="Aspartic_peptidase_A1"/>
</dbReference>
<dbReference type="InterPro" id="IPR032799">
    <property type="entry name" value="TAXi_C"/>
</dbReference>
<dbReference type="OrthoDB" id="2747330at2759"/>
<gene>
    <name evidence="4" type="ORF">IFM89_012924</name>
</gene>
<evidence type="ECO:0000256" key="1">
    <source>
        <dbReference type="ARBA" id="ARBA00007447"/>
    </source>
</evidence>
<keyword evidence="5" id="KW-1185">Reference proteome</keyword>
<dbReference type="PROSITE" id="PS51767">
    <property type="entry name" value="PEPTIDASE_A1"/>
    <property type="match status" value="1"/>
</dbReference>
<dbReference type="Gene3D" id="3.40.50.300">
    <property type="entry name" value="P-loop containing nucleotide triphosphate hydrolases"/>
    <property type="match status" value="1"/>
</dbReference>
<protein>
    <recommendedName>
        <fullName evidence="3">Peptidase A1 domain-containing protein</fullName>
    </recommendedName>
</protein>
<dbReference type="InterPro" id="IPR027417">
    <property type="entry name" value="P-loop_NTPase"/>
</dbReference>
<dbReference type="Pfam" id="PF13086">
    <property type="entry name" value="AAA_11"/>
    <property type="match status" value="1"/>
</dbReference>
<comment type="caution">
    <text evidence="4">The sequence shown here is derived from an EMBL/GenBank/DDBJ whole genome shotgun (WGS) entry which is preliminary data.</text>
</comment>
<dbReference type="Pfam" id="PF14541">
    <property type="entry name" value="TAXi_C"/>
    <property type="match status" value="1"/>
</dbReference>
<feature type="region of interest" description="Disordered" evidence="2">
    <location>
        <begin position="376"/>
        <end position="407"/>
    </location>
</feature>
<dbReference type="SUPFAM" id="SSF50630">
    <property type="entry name" value="Acid proteases"/>
    <property type="match status" value="1"/>
</dbReference>
<evidence type="ECO:0000313" key="4">
    <source>
        <dbReference type="EMBL" id="KAF9596725.1"/>
    </source>
</evidence>
<reference evidence="4 5" key="1">
    <citation type="submission" date="2020-10" db="EMBL/GenBank/DDBJ databases">
        <title>The Coptis chinensis genome and diversification of protoberbering-type alkaloids.</title>
        <authorList>
            <person name="Wang B."/>
            <person name="Shu S."/>
            <person name="Song C."/>
            <person name="Liu Y."/>
        </authorList>
    </citation>
    <scope>NUCLEOTIDE SEQUENCE [LARGE SCALE GENOMIC DNA]</scope>
    <source>
        <strain evidence="4">HL-2020</strain>
        <tissue evidence="4">Leaf</tissue>
    </source>
</reference>
<dbReference type="Proteomes" id="UP000631114">
    <property type="component" value="Unassembled WGS sequence"/>
</dbReference>
<dbReference type="GO" id="GO:0006508">
    <property type="term" value="P:proteolysis"/>
    <property type="evidence" value="ECO:0007669"/>
    <property type="project" value="InterPro"/>
</dbReference>
<dbReference type="GO" id="GO:0004190">
    <property type="term" value="F:aspartic-type endopeptidase activity"/>
    <property type="evidence" value="ECO:0007669"/>
    <property type="project" value="InterPro"/>
</dbReference>
<dbReference type="GO" id="GO:0004386">
    <property type="term" value="F:helicase activity"/>
    <property type="evidence" value="ECO:0007669"/>
    <property type="project" value="InterPro"/>
</dbReference>
<dbReference type="PANTHER" id="PTHR13683:SF875">
    <property type="entry name" value="EUKARYOTIC ASPARTYL PROTEASE FAMILY PROTEIN"/>
    <property type="match status" value="1"/>
</dbReference>
<dbReference type="SUPFAM" id="SSF52540">
    <property type="entry name" value="P-loop containing nucleoside triphosphate hydrolases"/>
    <property type="match status" value="1"/>
</dbReference>
<comment type="similarity">
    <text evidence="1">Belongs to the peptidase A1 family.</text>
</comment>
<feature type="compositionally biased region" description="Acidic residues" evidence="2">
    <location>
        <begin position="388"/>
        <end position="398"/>
    </location>
</feature>
<dbReference type="EMBL" id="JADFTS010000007">
    <property type="protein sequence ID" value="KAF9596725.1"/>
    <property type="molecule type" value="Genomic_DNA"/>
</dbReference>
<dbReference type="InterPro" id="IPR033121">
    <property type="entry name" value="PEPTIDASE_A1"/>
</dbReference>